<dbReference type="RefSeq" id="WP_425266553.1">
    <property type="nucleotide sequence ID" value="NZ_OCSU01000001.1"/>
</dbReference>
<dbReference type="Proteomes" id="UP000219522">
    <property type="component" value="Unassembled WGS sequence"/>
</dbReference>
<gene>
    <name evidence="2" type="ORF">SAMN05446927_1334</name>
</gene>
<name>A0A7Z7I2V6_9BURK</name>
<sequence>MPRSFLTCTLVAAWLLIESAQGVRAQAVFPTPEAGGSAFFDALANNDDAAMQRVLGSDFRRFIPAQDVDQDDVYRFLGAWSQSHEIVIDPSSGQKPEVAHVAVGTNGWTLPIPLVKTQRGWRFDPVAGRDELLTRRIGRNERAAIRTSLAYLDAQHDYRALTHHYAQRLVSQPGQRDGLYWPAGQGEAPSPLGPLAITMQQGTGIPAGGYHGYHYRILTAQGAHANGGRKSYERDGCDDIPRQRRGEALSEELRPGDRAHSGPDHMVRSGRIVGTGEALICAREQDSSMKLQCVESTWPMLESSSNGSQLETDDADYCLTTPQISTR</sequence>
<dbReference type="AlphaFoldDB" id="A0A7Z7I2V6"/>
<accession>A0A7Z7I2V6</accession>
<dbReference type="EMBL" id="OCSU01000001">
    <property type="protein sequence ID" value="SOE56837.1"/>
    <property type="molecule type" value="Genomic_DNA"/>
</dbReference>
<evidence type="ECO:0000313" key="2">
    <source>
        <dbReference type="EMBL" id="SOE56837.1"/>
    </source>
</evidence>
<evidence type="ECO:0000256" key="1">
    <source>
        <dbReference type="SAM" id="MobiDB-lite"/>
    </source>
</evidence>
<feature type="region of interest" description="Disordered" evidence="1">
    <location>
        <begin position="302"/>
        <end position="327"/>
    </location>
</feature>
<evidence type="ECO:0008006" key="4">
    <source>
        <dbReference type="Google" id="ProtNLM"/>
    </source>
</evidence>
<evidence type="ECO:0000313" key="3">
    <source>
        <dbReference type="Proteomes" id="UP000219522"/>
    </source>
</evidence>
<feature type="region of interest" description="Disordered" evidence="1">
    <location>
        <begin position="247"/>
        <end position="269"/>
    </location>
</feature>
<proteinExistence type="predicted"/>
<feature type="compositionally biased region" description="Basic and acidic residues" evidence="1">
    <location>
        <begin position="247"/>
        <end position="267"/>
    </location>
</feature>
<organism evidence="2 3">
    <name type="scientific">Caballeronia arationis</name>
    <dbReference type="NCBI Taxonomy" id="1777142"/>
    <lineage>
        <taxon>Bacteria</taxon>
        <taxon>Pseudomonadati</taxon>
        <taxon>Pseudomonadota</taxon>
        <taxon>Betaproteobacteria</taxon>
        <taxon>Burkholderiales</taxon>
        <taxon>Burkholderiaceae</taxon>
        <taxon>Caballeronia</taxon>
    </lineage>
</organism>
<keyword evidence="3" id="KW-1185">Reference proteome</keyword>
<dbReference type="Pfam" id="PF11453">
    <property type="entry name" value="DUF2950"/>
    <property type="match status" value="1"/>
</dbReference>
<dbReference type="InterPro" id="IPR021556">
    <property type="entry name" value="DUF2950"/>
</dbReference>
<comment type="caution">
    <text evidence="2">The sequence shown here is derived from an EMBL/GenBank/DDBJ whole genome shotgun (WGS) entry which is preliminary data.</text>
</comment>
<reference evidence="2 3" key="1">
    <citation type="submission" date="2017-09" db="EMBL/GenBank/DDBJ databases">
        <authorList>
            <person name="Varghese N."/>
            <person name="Submissions S."/>
        </authorList>
    </citation>
    <scope>NUCLEOTIDE SEQUENCE [LARGE SCALE GENOMIC DNA]</scope>
    <source>
        <strain evidence="2 3">OK806</strain>
    </source>
</reference>
<protein>
    <recommendedName>
        <fullName evidence="4">DUF2950 domain-containing protein</fullName>
    </recommendedName>
</protein>